<dbReference type="KEGG" id="salm:D0Y50_09940"/>
<evidence type="ECO:0000313" key="2">
    <source>
        <dbReference type="Proteomes" id="UP000262073"/>
    </source>
</evidence>
<protein>
    <submittedName>
        <fullName evidence="1">Type II toxin-antitoxin system RelE/ParE family toxin</fullName>
    </submittedName>
</protein>
<dbReference type="EMBL" id="CP031769">
    <property type="protein sequence ID" value="AXR06664.1"/>
    <property type="molecule type" value="Genomic_DNA"/>
</dbReference>
<dbReference type="AlphaFoldDB" id="A0A346NMA7"/>
<sequence length="112" mass="12888">MTKKFKFINNQSKREFLALPDVIQKRFANDLNAICQDKEPFSKFKHLKDSVGIGAVELIENGRPAYRTVYVAKFADTVFILHSFTKTTNGVDRKAMNTAKKRYKLMIKEING</sequence>
<dbReference type="Proteomes" id="UP000262073">
    <property type="component" value="Chromosome"/>
</dbReference>
<dbReference type="OrthoDB" id="9797093at2"/>
<proteinExistence type="predicted"/>
<dbReference type="Pfam" id="PF05973">
    <property type="entry name" value="Gp49"/>
    <property type="match status" value="1"/>
</dbReference>
<gene>
    <name evidence="1" type="ORF">D0Y50_09940</name>
</gene>
<name>A0A346NMA7_9ALTE</name>
<dbReference type="RefSeq" id="WP_117316752.1">
    <property type="nucleotide sequence ID" value="NZ_CP031769.1"/>
</dbReference>
<organism evidence="1 2">
    <name type="scientific">Salinimonas sediminis</name>
    <dbReference type="NCBI Taxonomy" id="2303538"/>
    <lineage>
        <taxon>Bacteria</taxon>
        <taxon>Pseudomonadati</taxon>
        <taxon>Pseudomonadota</taxon>
        <taxon>Gammaproteobacteria</taxon>
        <taxon>Alteromonadales</taxon>
        <taxon>Alteromonadaceae</taxon>
        <taxon>Alteromonas/Salinimonas group</taxon>
        <taxon>Salinimonas</taxon>
    </lineage>
</organism>
<dbReference type="InterPro" id="IPR009241">
    <property type="entry name" value="HigB-like"/>
</dbReference>
<reference evidence="1 2" key="1">
    <citation type="submission" date="2018-08" db="EMBL/GenBank/DDBJ databases">
        <title>Salinimonas sediminis sp. nov., a piezophilic bacterium isolated from a deep-sea sediment sample from the New Britain Trench.</title>
        <authorList>
            <person name="Cao J."/>
        </authorList>
    </citation>
    <scope>NUCLEOTIDE SEQUENCE [LARGE SCALE GENOMIC DNA]</scope>
    <source>
        <strain evidence="1 2">N102</strain>
    </source>
</reference>
<keyword evidence="2" id="KW-1185">Reference proteome</keyword>
<evidence type="ECO:0000313" key="1">
    <source>
        <dbReference type="EMBL" id="AXR06664.1"/>
    </source>
</evidence>
<accession>A0A346NMA7</accession>